<dbReference type="Gene3D" id="1.10.510.10">
    <property type="entry name" value="Transferase(Phosphotransferase) domain 1"/>
    <property type="match status" value="1"/>
</dbReference>
<accession>A0AAD6ZW81</accession>
<dbReference type="EMBL" id="JARIHO010000024">
    <property type="protein sequence ID" value="KAJ7342844.1"/>
    <property type="molecule type" value="Genomic_DNA"/>
</dbReference>
<dbReference type="SMART" id="SM00220">
    <property type="entry name" value="S_TKc"/>
    <property type="match status" value="1"/>
</dbReference>
<dbReference type="SUPFAM" id="SSF56112">
    <property type="entry name" value="Protein kinase-like (PK-like)"/>
    <property type="match status" value="1"/>
</dbReference>
<reference evidence="2" key="1">
    <citation type="submission" date="2023-03" db="EMBL/GenBank/DDBJ databases">
        <title>Massive genome expansion in bonnet fungi (Mycena s.s.) driven by repeated elements and novel gene families across ecological guilds.</title>
        <authorList>
            <consortium name="Lawrence Berkeley National Laboratory"/>
            <person name="Harder C.B."/>
            <person name="Miyauchi S."/>
            <person name="Viragh M."/>
            <person name="Kuo A."/>
            <person name="Thoen E."/>
            <person name="Andreopoulos B."/>
            <person name="Lu D."/>
            <person name="Skrede I."/>
            <person name="Drula E."/>
            <person name="Henrissat B."/>
            <person name="Morin E."/>
            <person name="Kohler A."/>
            <person name="Barry K."/>
            <person name="LaButti K."/>
            <person name="Morin E."/>
            <person name="Salamov A."/>
            <person name="Lipzen A."/>
            <person name="Mereny Z."/>
            <person name="Hegedus B."/>
            <person name="Baldrian P."/>
            <person name="Stursova M."/>
            <person name="Weitz H."/>
            <person name="Taylor A."/>
            <person name="Grigoriev I.V."/>
            <person name="Nagy L.G."/>
            <person name="Martin F."/>
            <person name="Kauserud H."/>
        </authorList>
    </citation>
    <scope>NUCLEOTIDE SEQUENCE</scope>
    <source>
        <strain evidence="2">CBHHK002</strain>
    </source>
</reference>
<protein>
    <recommendedName>
        <fullName evidence="1">Protein kinase domain-containing protein</fullName>
    </recommendedName>
</protein>
<dbReference type="InterPro" id="IPR051681">
    <property type="entry name" value="Ser/Thr_Kinases-Pseudokinases"/>
</dbReference>
<dbReference type="PROSITE" id="PS00108">
    <property type="entry name" value="PROTEIN_KINASE_ST"/>
    <property type="match status" value="1"/>
</dbReference>
<comment type="caution">
    <text evidence="2">The sequence shown here is derived from an EMBL/GenBank/DDBJ whole genome shotgun (WGS) entry which is preliminary data.</text>
</comment>
<keyword evidence="3" id="KW-1185">Reference proteome</keyword>
<sequence length="683" mass="75721">MAICLTLDLPVSHPNLCGSTISSILAVQGVAAELRAADESESDSVAVGLSPVEPMTHRAPHRTRIYGSTRLYGYRNRNRIASSKDLYGYGWPPAVYSTSSYFKLLGSNLPAKLDQCDQTKFLQPTIQSTLVHEHMKLNISAVVEGLVLFLRNQDSYKTFLSRRGAHAQQSLDILQDLVDLDSLSEIKPFVFQALLQLSRPSGLHPRCMALSELQKIGQQAVAGGAFGDIWKGLVQEQRAVLKEFGREAIIWRQLWHPNILDVALGLQYLHEQKFVHGDLKGANILVTPSQRACIADFGLSTIAEAMTVRFTHTTATARGGTPRYQAPELIEGGSAVRNHYGWDVYAFACTRPTISETVQRLEGPSIGMKATSEPTENWDPEFTSKFRRSQQAGPLLPTVTQIERILFGDASNQRAENVSLTKNPPATVKANQSVVQRAQISGIVWQSRRGQPKNRNGPKSLQQRRYERWTVDRLGAGNHAPTSTRYFHLKSNCATTSASSTVRFQMMVWNRWLVSVEPFVEGASQTHDHSRRTSPVDIEALKVAGSSKSAMPMSMGTVWSEKIQFAPWLALEIVKLKAKTYKSFLAQFYYSWIRGLHYKSGEMIAESGTGHQAPVPFPMNFSRLFGPQGSKHSGYSIQSNKNNPKALSEFPVFGYIPTGSETVHLDLALFPHGFPTSFGLSGL</sequence>
<dbReference type="Pfam" id="PF00069">
    <property type="entry name" value="Pkinase"/>
    <property type="match status" value="1"/>
</dbReference>
<dbReference type="GO" id="GO:0005524">
    <property type="term" value="F:ATP binding"/>
    <property type="evidence" value="ECO:0007669"/>
    <property type="project" value="InterPro"/>
</dbReference>
<dbReference type="PANTHER" id="PTHR44329">
    <property type="entry name" value="SERINE/THREONINE-PROTEIN KINASE TNNI3K-RELATED"/>
    <property type="match status" value="1"/>
</dbReference>
<dbReference type="InterPro" id="IPR008271">
    <property type="entry name" value="Ser/Thr_kinase_AS"/>
</dbReference>
<dbReference type="InterPro" id="IPR011009">
    <property type="entry name" value="Kinase-like_dom_sf"/>
</dbReference>
<dbReference type="Proteomes" id="UP001218218">
    <property type="component" value="Unassembled WGS sequence"/>
</dbReference>
<organism evidence="2 3">
    <name type="scientific">Mycena albidolilacea</name>
    <dbReference type="NCBI Taxonomy" id="1033008"/>
    <lineage>
        <taxon>Eukaryota</taxon>
        <taxon>Fungi</taxon>
        <taxon>Dikarya</taxon>
        <taxon>Basidiomycota</taxon>
        <taxon>Agaricomycotina</taxon>
        <taxon>Agaricomycetes</taxon>
        <taxon>Agaricomycetidae</taxon>
        <taxon>Agaricales</taxon>
        <taxon>Marasmiineae</taxon>
        <taxon>Mycenaceae</taxon>
        <taxon>Mycena</taxon>
    </lineage>
</organism>
<feature type="domain" description="Protein kinase" evidence="1">
    <location>
        <begin position="99"/>
        <end position="470"/>
    </location>
</feature>
<gene>
    <name evidence="2" type="ORF">DFH08DRAFT_811184</name>
</gene>
<name>A0AAD6ZW81_9AGAR</name>
<dbReference type="PROSITE" id="PS50011">
    <property type="entry name" value="PROTEIN_KINASE_DOM"/>
    <property type="match status" value="1"/>
</dbReference>
<dbReference type="AlphaFoldDB" id="A0AAD6ZW81"/>
<proteinExistence type="predicted"/>
<evidence type="ECO:0000259" key="1">
    <source>
        <dbReference type="PROSITE" id="PS50011"/>
    </source>
</evidence>
<evidence type="ECO:0000313" key="2">
    <source>
        <dbReference type="EMBL" id="KAJ7342844.1"/>
    </source>
</evidence>
<evidence type="ECO:0000313" key="3">
    <source>
        <dbReference type="Proteomes" id="UP001218218"/>
    </source>
</evidence>
<dbReference type="InterPro" id="IPR000719">
    <property type="entry name" value="Prot_kinase_dom"/>
</dbReference>
<dbReference type="GO" id="GO:0004674">
    <property type="term" value="F:protein serine/threonine kinase activity"/>
    <property type="evidence" value="ECO:0007669"/>
    <property type="project" value="TreeGrafter"/>
</dbReference>
<dbReference type="PANTHER" id="PTHR44329:SF214">
    <property type="entry name" value="PROTEIN KINASE DOMAIN-CONTAINING PROTEIN"/>
    <property type="match status" value="1"/>
</dbReference>